<reference evidence="3" key="1">
    <citation type="submission" date="2021-02" db="EMBL/GenBank/DDBJ databases">
        <authorList>
            <person name="Dougan E. K."/>
            <person name="Rhodes N."/>
            <person name="Thang M."/>
            <person name="Chan C."/>
        </authorList>
    </citation>
    <scope>NUCLEOTIDE SEQUENCE</scope>
</reference>
<dbReference type="AlphaFoldDB" id="A0A812MP79"/>
<sequence length="195" mass="21370">MSITPDLARHWLCEAESSGVPITVVCYASALNACAKAADAEGAEACMVRMREHNVSPNLTCYNSLLNAFARAALTSEAQASLAELRKSALKPDVITFNTLLSACSGDSRRSRDVLGDMEQCSVEPTARTYIAMASSFERSGQWQEVEALLEEMTQRRIAPEKKTHALRISAYANADPKRTEDAREAFLRLPAVDR</sequence>
<dbReference type="NCBIfam" id="TIGR00756">
    <property type="entry name" value="PPR"/>
    <property type="match status" value="1"/>
</dbReference>
<dbReference type="InterPro" id="IPR002885">
    <property type="entry name" value="PPR_rpt"/>
</dbReference>
<dbReference type="InterPro" id="IPR011990">
    <property type="entry name" value="TPR-like_helical_dom_sf"/>
</dbReference>
<evidence type="ECO:0008006" key="5">
    <source>
        <dbReference type="Google" id="ProtNLM"/>
    </source>
</evidence>
<name>A0A812MP79_SYMPI</name>
<feature type="repeat" description="PPR" evidence="2">
    <location>
        <begin position="58"/>
        <end position="92"/>
    </location>
</feature>
<protein>
    <recommendedName>
        <fullName evidence="5">Pentacotripeptide-repeat region of PRORP domain-containing protein</fullName>
    </recommendedName>
</protein>
<comment type="caution">
    <text evidence="3">The sequence shown here is derived from an EMBL/GenBank/DDBJ whole genome shotgun (WGS) entry which is preliminary data.</text>
</comment>
<dbReference type="EMBL" id="CAJNIZ010008669">
    <property type="protein sequence ID" value="CAE7270129.1"/>
    <property type="molecule type" value="Genomic_DNA"/>
</dbReference>
<organism evidence="3 4">
    <name type="scientific">Symbiodinium pilosum</name>
    <name type="common">Dinoflagellate</name>
    <dbReference type="NCBI Taxonomy" id="2952"/>
    <lineage>
        <taxon>Eukaryota</taxon>
        <taxon>Sar</taxon>
        <taxon>Alveolata</taxon>
        <taxon>Dinophyceae</taxon>
        <taxon>Suessiales</taxon>
        <taxon>Symbiodiniaceae</taxon>
        <taxon>Symbiodinium</taxon>
    </lineage>
</organism>
<dbReference type="PANTHER" id="PTHR47447:SF21">
    <property type="entry name" value="PENTACOTRIPEPTIDE-REPEAT REGION OF PRORP DOMAIN-CONTAINING PROTEIN"/>
    <property type="match status" value="1"/>
</dbReference>
<keyword evidence="4" id="KW-1185">Reference proteome</keyword>
<dbReference type="Pfam" id="PF13041">
    <property type="entry name" value="PPR_2"/>
    <property type="match status" value="1"/>
</dbReference>
<dbReference type="Pfam" id="PF01535">
    <property type="entry name" value="PPR"/>
    <property type="match status" value="2"/>
</dbReference>
<evidence type="ECO:0000256" key="1">
    <source>
        <dbReference type="ARBA" id="ARBA00022737"/>
    </source>
</evidence>
<evidence type="ECO:0000313" key="3">
    <source>
        <dbReference type="EMBL" id="CAE7270129.1"/>
    </source>
</evidence>
<dbReference type="Proteomes" id="UP000649617">
    <property type="component" value="Unassembled WGS sequence"/>
</dbReference>
<feature type="non-terminal residue" evidence="3">
    <location>
        <position position="195"/>
    </location>
</feature>
<evidence type="ECO:0000256" key="2">
    <source>
        <dbReference type="PROSITE-ProRule" id="PRU00708"/>
    </source>
</evidence>
<dbReference type="OrthoDB" id="442172at2759"/>
<evidence type="ECO:0000313" key="4">
    <source>
        <dbReference type="Proteomes" id="UP000649617"/>
    </source>
</evidence>
<feature type="repeat" description="PPR" evidence="2">
    <location>
        <begin position="126"/>
        <end position="160"/>
    </location>
</feature>
<accession>A0A812MP79</accession>
<feature type="repeat" description="PPR" evidence="2">
    <location>
        <begin position="23"/>
        <end position="57"/>
    </location>
</feature>
<keyword evidence="1" id="KW-0677">Repeat</keyword>
<dbReference type="PROSITE" id="PS51375">
    <property type="entry name" value="PPR"/>
    <property type="match status" value="3"/>
</dbReference>
<dbReference type="PANTHER" id="PTHR47447">
    <property type="entry name" value="OS03G0856100 PROTEIN"/>
    <property type="match status" value="1"/>
</dbReference>
<proteinExistence type="predicted"/>
<gene>
    <name evidence="3" type="ORF">SPIL2461_LOCUS5920</name>
</gene>
<dbReference type="Gene3D" id="1.25.40.10">
    <property type="entry name" value="Tetratricopeptide repeat domain"/>
    <property type="match status" value="2"/>
</dbReference>